<proteinExistence type="predicted"/>
<reference evidence="3" key="1">
    <citation type="submission" date="2021-01" db="EMBL/GenBank/DDBJ databases">
        <authorList>
            <person name="Corre E."/>
            <person name="Pelletier E."/>
            <person name="Niang G."/>
            <person name="Scheremetjew M."/>
            <person name="Finn R."/>
            <person name="Kale V."/>
            <person name="Holt S."/>
            <person name="Cochrane G."/>
            <person name="Meng A."/>
            <person name="Brown T."/>
            <person name="Cohen L."/>
        </authorList>
    </citation>
    <scope>NUCLEOTIDE SEQUENCE</scope>
    <source>
        <strain evidence="3">CCMP 769</strain>
    </source>
</reference>
<name>A0A7S3A115_9RHOD</name>
<organism evidence="3">
    <name type="scientific">Rhodosorus marinus</name>
    <dbReference type="NCBI Taxonomy" id="101924"/>
    <lineage>
        <taxon>Eukaryota</taxon>
        <taxon>Rhodophyta</taxon>
        <taxon>Stylonematophyceae</taxon>
        <taxon>Stylonematales</taxon>
        <taxon>Stylonemataceae</taxon>
        <taxon>Rhodosorus</taxon>
    </lineage>
</organism>
<feature type="transmembrane region" description="Helical" evidence="2">
    <location>
        <begin position="66"/>
        <end position="87"/>
    </location>
</feature>
<dbReference type="AlphaFoldDB" id="A0A7S3A115"/>
<keyword evidence="2" id="KW-1133">Transmembrane helix</keyword>
<feature type="region of interest" description="Disordered" evidence="1">
    <location>
        <begin position="1071"/>
        <end position="1138"/>
    </location>
</feature>
<keyword evidence="2" id="KW-0812">Transmembrane</keyword>
<dbReference type="EMBL" id="HBHW01034048">
    <property type="protein sequence ID" value="CAE0058202.1"/>
    <property type="molecule type" value="Transcribed_RNA"/>
</dbReference>
<dbReference type="PANTHER" id="PTHR12526">
    <property type="entry name" value="GLYCOSYLTRANSFERASE"/>
    <property type="match status" value="1"/>
</dbReference>
<protein>
    <submittedName>
        <fullName evidence="3">Uncharacterized protein</fullName>
    </submittedName>
</protein>
<dbReference type="Gene3D" id="3.40.50.2000">
    <property type="entry name" value="Glycogen Phosphorylase B"/>
    <property type="match status" value="1"/>
</dbReference>
<dbReference type="Pfam" id="PF13692">
    <property type="entry name" value="Glyco_trans_1_4"/>
    <property type="match status" value="2"/>
</dbReference>
<keyword evidence="2" id="KW-0472">Membrane</keyword>
<evidence type="ECO:0000256" key="1">
    <source>
        <dbReference type="SAM" id="MobiDB-lite"/>
    </source>
</evidence>
<dbReference type="SUPFAM" id="SSF53756">
    <property type="entry name" value="UDP-Glycosyltransferase/glycogen phosphorylase"/>
    <property type="match status" value="1"/>
</dbReference>
<feature type="compositionally biased region" description="Basic and acidic residues" evidence="1">
    <location>
        <begin position="1071"/>
        <end position="1106"/>
    </location>
</feature>
<evidence type="ECO:0000256" key="2">
    <source>
        <dbReference type="SAM" id="Phobius"/>
    </source>
</evidence>
<evidence type="ECO:0000313" key="3">
    <source>
        <dbReference type="EMBL" id="CAE0058202.1"/>
    </source>
</evidence>
<feature type="compositionally biased region" description="Low complexity" evidence="1">
    <location>
        <begin position="1107"/>
        <end position="1126"/>
    </location>
</feature>
<accession>A0A7S3A115</accession>
<gene>
    <name evidence="3" type="ORF">RMAR00112_LOCUS26258</name>
</gene>
<sequence length="1138" mass="127995">MLEKKRDRQDLFSSLFLDGFGMVQQVWHATAPAFLRNGNSASKQMTAAPQPDRINPLAQKRQQQSWIPGVVKAVSICFFILGLISMISCLHDVHENLTTAGVLSEPEVTVPHVVLVHDRFPGNYETTDVYVNKMMEIMRGWNWTVTLVTLLQGAKAQMDNYHKVKDLGVQVIIVSSATATTSRGEMEAALSTLPKVDLFFLIQTHMSREAVAPMAILRPFLHESNAVVFSSDTYSRRTRDLNLAKIALDTNGPLQDFALERATWIPKAATTQRLDVNEVLEQFSIEKKSISFADRMYFTSTEDIQNFGDIICESRPACEREKHLMHMRVFDVGNPQKVVDSVPPFNGRKKIVFLGGESAVDRLNLRFFTERILPKIVADIPNIQAVVFSPNCAESPNVVCGDVGKNLNEALDSALVLAYPAVAGTGVHLKNWLALSRGVPVVTTTYGRISFSETDSGIIVGNDADSLAQACLKLAKDENYWKTISSKAIKYAREKAAMDASQSLLDLFQMTVFKRPYYRQSVIEEADMLTFENGRPIIKAEPFMFINSLQMQNSDREDEMLASEVNVRRTKCDTAPQWQQHNKEYKFLFIYWRSPSQHVHYDQDVFQLVEVLARMQYPVTVLTLMPTAKSSITNELSLKALSVHFVHLNDAANPDKIEQELLILQECLQFNVIISVPEYSVGIRQKYYLEVMNVLEELEDFATIPRVLLTPTLFRLTYPYSKELAFRTVLNRASGGVVPTVKTKFDELIEIDRDFDELILFREDLGRLYWYERDDARKSHLVLFTADQYLEKAQSIWCGTLYKFEAQQRDGENPTDECFLDKTGFVTKVASIGGLPFETPLKAAGRNRLVFVGTESARNVEGAIWYMRTVLPKVKEQLANAKIGFYGPICNYLQEGNTWEYFKLGDAECMDSVNETVFISIMRETRVYLNPMVSGIDSNGRLISPMRAGVPVVSTTLGAEGFGEGPHITIADTAQGFIDRIRKLFQDDQDWEATSAATIKWLNENRSEAEKRRFVTETMLPLLKPFKEVYDQEQADKLEALLFPGIAKSKAREAREKLRAENRAKAEARREARAQAKAEAQKRAEARREARDIKRQAAKLRAEKRAAAAAAAAAKAASAAAKASSADKPGSPPGGNSR</sequence>